<evidence type="ECO:0000256" key="2">
    <source>
        <dbReference type="ARBA" id="ARBA00003532"/>
    </source>
</evidence>
<keyword evidence="6" id="KW-0411">Iron-sulfur</keyword>
<dbReference type="InterPro" id="IPR017896">
    <property type="entry name" value="4Fe4S_Fe-S-bd"/>
</dbReference>
<comment type="caution">
    <text evidence="8">The sequence shown here is derived from an EMBL/GenBank/DDBJ whole genome shotgun (WGS) entry which is preliminary data.</text>
</comment>
<proteinExistence type="predicted"/>
<evidence type="ECO:0000259" key="7">
    <source>
        <dbReference type="PROSITE" id="PS51379"/>
    </source>
</evidence>
<dbReference type="InterPro" id="IPR012349">
    <property type="entry name" value="Split_barrel_FMN-bd"/>
</dbReference>
<dbReference type="InterPro" id="IPR017900">
    <property type="entry name" value="4Fe4S_Fe_S_CS"/>
</dbReference>
<gene>
    <name evidence="8" type="ORF">MQE39_15150</name>
</gene>
<keyword evidence="5" id="KW-0408">Iron</keyword>
<evidence type="ECO:0000256" key="5">
    <source>
        <dbReference type="ARBA" id="ARBA00023004"/>
    </source>
</evidence>
<comment type="cofactor">
    <cofactor evidence="1">
        <name>[4Fe-4S] cluster</name>
        <dbReference type="ChEBI" id="CHEBI:49883"/>
    </cofactor>
</comment>
<dbReference type="Pfam" id="PF13237">
    <property type="entry name" value="Fer4_10"/>
    <property type="match status" value="1"/>
</dbReference>
<keyword evidence="4" id="KW-0479">Metal-binding</keyword>
<dbReference type="Gene3D" id="2.30.110.10">
    <property type="entry name" value="Electron Transport, Fmn-binding Protein, Chain A"/>
    <property type="match status" value="1"/>
</dbReference>
<evidence type="ECO:0000256" key="4">
    <source>
        <dbReference type="ARBA" id="ARBA00022723"/>
    </source>
</evidence>
<dbReference type="PROSITE" id="PS00198">
    <property type="entry name" value="4FE4S_FER_1"/>
    <property type="match status" value="1"/>
</dbReference>
<dbReference type="SUPFAM" id="SSF50475">
    <property type="entry name" value="FMN-binding split barrel"/>
    <property type="match status" value="1"/>
</dbReference>
<dbReference type="RefSeq" id="WP_320884604.1">
    <property type="nucleotide sequence ID" value="NZ_BAABZA010000001.1"/>
</dbReference>
<evidence type="ECO:0000256" key="6">
    <source>
        <dbReference type="ARBA" id="ARBA00023014"/>
    </source>
</evidence>
<evidence type="ECO:0000313" key="9">
    <source>
        <dbReference type="Proteomes" id="UP001276902"/>
    </source>
</evidence>
<organism evidence="8 9">
    <name type="scientific">Dielma fastidiosa</name>
    <dbReference type="NCBI Taxonomy" id="1034346"/>
    <lineage>
        <taxon>Bacteria</taxon>
        <taxon>Bacillati</taxon>
        <taxon>Bacillota</taxon>
        <taxon>Erysipelotrichia</taxon>
        <taxon>Erysipelotrichales</taxon>
        <taxon>Erysipelotrichaceae</taxon>
        <taxon>Dielma</taxon>
    </lineage>
</organism>
<comment type="function">
    <text evidence="2">Ferredoxins are iron-sulfur proteins that transfer electrons in a wide variety of metabolic reactions.</text>
</comment>
<dbReference type="Gene3D" id="3.30.70.20">
    <property type="match status" value="1"/>
</dbReference>
<dbReference type="GO" id="GO:0046872">
    <property type="term" value="F:metal ion binding"/>
    <property type="evidence" value="ECO:0007669"/>
    <property type="project" value="UniProtKB-KW"/>
</dbReference>
<feature type="domain" description="4Fe-4S ferredoxin-type" evidence="7">
    <location>
        <begin position="175"/>
        <end position="204"/>
    </location>
</feature>
<evidence type="ECO:0000256" key="1">
    <source>
        <dbReference type="ARBA" id="ARBA00001966"/>
    </source>
</evidence>
<dbReference type="SUPFAM" id="SSF54862">
    <property type="entry name" value="4Fe-4S ferredoxins"/>
    <property type="match status" value="1"/>
</dbReference>
<dbReference type="Proteomes" id="UP001276902">
    <property type="component" value="Unassembled WGS sequence"/>
</dbReference>
<dbReference type="AlphaFoldDB" id="A0AB35UR57"/>
<dbReference type="PROSITE" id="PS51379">
    <property type="entry name" value="4FE4S_FER_2"/>
    <property type="match status" value="2"/>
</dbReference>
<dbReference type="InterPro" id="IPR050157">
    <property type="entry name" value="PSI_iron-sulfur_center"/>
</dbReference>
<dbReference type="PANTHER" id="PTHR24960:SF79">
    <property type="entry name" value="PHOTOSYSTEM I IRON-SULFUR CENTER"/>
    <property type="match status" value="1"/>
</dbReference>
<keyword evidence="3" id="KW-0004">4Fe-4S</keyword>
<reference evidence="8" key="1">
    <citation type="submission" date="2022-03" db="EMBL/GenBank/DDBJ databases">
        <title>First case of bacteraemia caused by Dielma fastidiosa in a patient hospitalised with diverticulitis.</title>
        <authorList>
            <person name="Forman-Ankjaer B."/>
            <person name="Hvid-Jensen F."/>
            <person name="Kobel C.M."/>
            <person name="Greve T."/>
        </authorList>
    </citation>
    <scope>NUCLEOTIDE SEQUENCE</scope>
    <source>
        <strain evidence="8">AUH_DF_2021</strain>
    </source>
</reference>
<evidence type="ECO:0000256" key="3">
    <source>
        <dbReference type="ARBA" id="ARBA00022485"/>
    </source>
</evidence>
<dbReference type="GO" id="GO:0051539">
    <property type="term" value="F:4 iron, 4 sulfur cluster binding"/>
    <property type="evidence" value="ECO:0007669"/>
    <property type="project" value="UniProtKB-KW"/>
</dbReference>
<dbReference type="EMBL" id="JALDAW010000023">
    <property type="protein sequence ID" value="MDY5169456.1"/>
    <property type="molecule type" value="Genomic_DNA"/>
</dbReference>
<accession>A0AB35UR57</accession>
<name>A0AB35UR57_9FIRM</name>
<dbReference type="Pfam" id="PF01243">
    <property type="entry name" value="PNPOx_N"/>
    <property type="match status" value="1"/>
</dbReference>
<feature type="domain" description="4Fe-4S ferredoxin-type" evidence="7">
    <location>
        <begin position="146"/>
        <end position="172"/>
    </location>
</feature>
<evidence type="ECO:0000313" key="8">
    <source>
        <dbReference type="EMBL" id="MDY5169456.1"/>
    </source>
</evidence>
<protein>
    <submittedName>
        <fullName evidence="8">4Fe-4S binding protein</fullName>
    </submittedName>
</protein>
<dbReference type="InterPro" id="IPR011576">
    <property type="entry name" value="Pyridox_Oxase_N"/>
</dbReference>
<dbReference type="PANTHER" id="PTHR24960">
    <property type="entry name" value="PHOTOSYSTEM I IRON-SULFUR CENTER-RELATED"/>
    <property type="match status" value="1"/>
</dbReference>
<sequence>MKINNHYLNMLREIKSAAFATVDENGCPQNRIIDIMLVENDTLIFCTARGKAFYRQLSLNPNTAILGMTKTYQTIRLTGKAEHLSDQKYWIDKIFEANPVMNTVYPGQSRYVLEPFCIRNGTLEYFDLSKTPITRASSAIGTAEPLTESFEISDACINCGKCAKGCPQQCIQQGNIYEIKQTHCLHCGYCMEVCPIHAIKRRIL</sequence>